<gene>
    <name evidence="2" type="ORF">EW093_11350</name>
</gene>
<dbReference type="Proteomes" id="UP000323824">
    <property type="component" value="Chromosome"/>
</dbReference>
<keyword evidence="1" id="KW-1133">Transmembrane helix</keyword>
<keyword evidence="1" id="KW-0472">Membrane</keyword>
<name>A0A5C1QHB6_9SPIO</name>
<feature type="transmembrane region" description="Helical" evidence="1">
    <location>
        <begin position="122"/>
        <end position="141"/>
    </location>
</feature>
<dbReference type="OrthoDB" id="3238560at2"/>
<protein>
    <recommendedName>
        <fullName evidence="4">GtrA-like protein domain-containing protein</fullName>
    </recommendedName>
</protein>
<evidence type="ECO:0000313" key="2">
    <source>
        <dbReference type="EMBL" id="QEN06380.1"/>
    </source>
</evidence>
<feature type="transmembrane region" description="Helical" evidence="1">
    <location>
        <begin position="79"/>
        <end position="102"/>
    </location>
</feature>
<dbReference type="AlphaFoldDB" id="A0A5C1QHB6"/>
<organism evidence="2 3">
    <name type="scientific">Thiospirochaeta perfilievii</name>
    <dbReference type="NCBI Taxonomy" id="252967"/>
    <lineage>
        <taxon>Bacteria</taxon>
        <taxon>Pseudomonadati</taxon>
        <taxon>Spirochaetota</taxon>
        <taxon>Spirochaetia</taxon>
        <taxon>Spirochaetales</taxon>
        <taxon>Spirochaetaceae</taxon>
        <taxon>Thiospirochaeta</taxon>
    </lineage>
</organism>
<evidence type="ECO:0008006" key="4">
    <source>
        <dbReference type="Google" id="ProtNLM"/>
    </source>
</evidence>
<dbReference type="EMBL" id="CP035807">
    <property type="protein sequence ID" value="QEN06380.1"/>
    <property type="molecule type" value="Genomic_DNA"/>
</dbReference>
<accession>A0A5C1QHB6</accession>
<evidence type="ECO:0000313" key="3">
    <source>
        <dbReference type="Proteomes" id="UP000323824"/>
    </source>
</evidence>
<dbReference type="KEGG" id="sper:EW093_11350"/>
<feature type="transmembrane region" description="Helical" evidence="1">
    <location>
        <begin position="7"/>
        <end position="25"/>
    </location>
</feature>
<sequence>MFNLLSNIATITNFTVLNISSSLLFKGFADRDFQLWIFDYPAKNGGLGSFISFLLAYASAQIVNFVVQRKLVFNSNHKLRAAIPIYVLTILVVYVICLYVPTLVMTPLTGLVGSIWATNLTNAINIFIQVIIIYPVLKFVVMKKV</sequence>
<keyword evidence="3" id="KW-1185">Reference proteome</keyword>
<evidence type="ECO:0000256" key="1">
    <source>
        <dbReference type="SAM" id="Phobius"/>
    </source>
</evidence>
<keyword evidence="1" id="KW-0812">Transmembrane</keyword>
<reference evidence="2 3" key="2">
    <citation type="submission" date="2019-09" db="EMBL/GenBank/DDBJ databases">
        <title>Complete Genome Sequence and Methylome Analysis of free living Spirochaetas.</title>
        <authorList>
            <person name="Leshcheva N."/>
            <person name="Mikheeva N."/>
        </authorList>
    </citation>
    <scope>NUCLEOTIDE SEQUENCE [LARGE SCALE GENOMIC DNA]</scope>
    <source>
        <strain evidence="2 3">P</strain>
    </source>
</reference>
<proteinExistence type="predicted"/>
<feature type="transmembrane region" description="Helical" evidence="1">
    <location>
        <begin position="45"/>
        <end position="67"/>
    </location>
</feature>
<reference evidence="2 3" key="1">
    <citation type="submission" date="2019-02" db="EMBL/GenBank/DDBJ databases">
        <authorList>
            <person name="Fomenkov A."/>
            <person name="Dubinina G."/>
            <person name="Grabovich M."/>
            <person name="Vincze T."/>
            <person name="Roberts R.J."/>
        </authorList>
    </citation>
    <scope>NUCLEOTIDE SEQUENCE [LARGE SCALE GENOMIC DNA]</scope>
    <source>
        <strain evidence="2 3">P</strain>
    </source>
</reference>